<dbReference type="Proteomes" id="UP001497497">
    <property type="component" value="Unassembled WGS sequence"/>
</dbReference>
<evidence type="ECO:0000256" key="1">
    <source>
        <dbReference type="SAM" id="MobiDB-lite"/>
    </source>
</evidence>
<dbReference type="AlphaFoldDB" id="A0AAV2I2G4"/>
<evidence type="ECO:0000313" key="3">
    <source>
        <dbReference type="Proteomes" id="UP001497497"/>
    </source>
</evidence>
<dbReference type="EMBL" id="CAXITT010000378">
    <property type="protein sequence ID" value="CAL1540353.1"/>
    <property type="molecule type" value="Genomic_DNA"/>
</dbReference>
<accession>A0AAV2I2G4</accession>
<reference evidence="2 3" key="1">
    <citation type="submission" date="2024-04" db="EMBL/GenBank/DDBJ databases">
        <authorList>
            <consortium name="Genoscope - CEA"/>
            <person name="William W."/>
        </authorList>
    </citation>
    <scope>NUCLEOTIDE SEQUENCE [LARGE SCALE GENOMIC DNA]</scope>
</reference>
<sequence>MMAGRTAKIMVRKNVCAGGKVRNTRANLTVNVISRKCANLVRSELTTLAVATSDCERDVKEICKPGELRTHDISSATSDCERDVKEICKPGALRTHYISSATSDCERDVKEICKPGALRTHYISSATSDCERDIKEICKPSALRTHDISSATSDCELDVKEICKPGALRTHDISSATSDCSTFEVTNMTKKISRTRSSNAREDRLPNVTFENLRQITVSTVTKMNADKESCEKTHFEDRLFTICCPHEATVTTDDDISKTHKGEDNNITRSNVSDVGDTGMSLTVRNHSKCDSLDAAEEAKDLFPENIPTAGVIRSRSPHRSTPCATQSQSSRSPISYLPNTEKPQRRRPMRRSVSDVALPGMRYGASFFGFVSDSKFHGRKDNIDPDDEDDFTVDLDQMMKQLERGRSRKPTRNEWGNIIGTGMHHGGSESTLNTGNGDGRQHSKARSSVSSRSGSTSSDRLRIRRCALADPERMIMSQEDRERIEREVQKRRQSMVRKVSQFFNVQLGLNQEEDLI</sequence>
<feature type="compositionally biased region" description="Basic and acidic residues" evidence="1">
    <location>
        <begin position="256"/>
        <end position="267"/>
    </location>
</feature>
<keyword evidence="3" id="KW-1185">Reference proteome</keyword>
<feature type="compositionally biased region" description="Polar residues" evidence="1">
    <location>
        <begin position="324"/>
        <end position="335"/>
    </location>
</feature>
<proteinExistence type="predicted"/>
<feature type="region of interest" description="Disordered" evidence="1">
    <location>
        <begin position="313"/>
        <end position="354"/>
    </location>
</feature>
<evidence type="ECO:0000313" key="2">
    <source>
        <dbReference type="EMBL" id="CAL1540353.1"/>
    </source>
</evidence>
<comment type="caution">
    <text evidence="2">The sequence shown here is derived from an EMBL/GenBank/DDBJ whole genome shotgun (WGS) entry which is preliminary data.</text>
</comment>
<protein>
    <submittedName>
        <fullName evidence="2">Uncharacterized protein</fullName>
    </submittedName>
</protein>
<feature type="compositionally biased region" description="Low complexity" evidence="1">
    <location>
        <begin position="448"/>
        <end position="460"/>
    </location>
</feature>
<feature type="region of interest" description="Disordered" evidence="1">
    <location>
        <begin position="403"/>
        <end position="466"/>
    </location>
</feature>
<gene>
    <name evidence="2" type="ORF">GSLYS_00014002001</name>
</gene>
<organism evidence="2 3">
    <name type="scientific">Lymnaea stagnalis</name>
    <name type="common">Great pond snail</name>
    <name type="synonym">Helix stagnalis</name>
    <dbReference type="NCBI Taxonomy" id="6523"/>
    <lineage>
        <taxon>Eukaryota</taxon>
        <taxon>Metazoa</taxon>
        <taxon>Spiralia</taxon>
        <taxon>Lophotrochozoa</taxon>
        <taxon>Mollusca</taxon>
        <taxon>Gastropoda</taxon>
        <taxon>Heterobranchia</taxon>
        <taxon>Euthyneura</taxon>
        <taxon>Panpulmonata</taxon>
        <taxon>Hygrophila</taxon>
        <taxon>Lymnaeoidea</taxon>
        <taxon>Lymnaeidae</taxon>
        <taxon>Lymnaea</taxon>
    </lineage>
</organism>
<feature type="region of interest" description="Disordered" evidence="1">
    <location>
        <begin position="256"/>
        <end position="281"/>
    </location>
</feature>
<name>A0AAV2I2G4_LYMST</name>